<dbReference type="SUPFAM" id="SSF53955">
    <property type="entry name" value="Lysozyme-like"/>
    <property type="match status" value="1"/>
</dbReference>
<feature type="domain" description="LysM" evidence="1">
    <location>
        <begin position="510"/>
        <end position="553"/>
    </location>
</feature>
<dbReference type="CDD" id="cd16894">
    <property type="entry name" value="MltD-like"/>
    <property type="match status" value="1"/>
</dbReference>
<proteinExistence type="predicted"/>
<comment type="caution">
    <text evidence="2">The sequence shown here is derived from an EMBL/GenBank/DDBJ whole genome shotgun (WGS) entry which is preliminary data.</text>
</comment>
<dbReference type="SUPFAM" id="SSF54106">
    <property type="entry name" value="LysM domain"/>
    <property type="match status" value="1"/>
</dbReference>
<dbReference type="Gene3D" id="3.10.350.10">
    <property type="entry name" value="LysM domain"/>
    <property type="match status" value="1"/>
</dbReference>
<accession>A0A7V2T4J7</accession>
<dbReference type="SMART" id="SM00257">
    <property type="entry name" value="LysM"/>
    <property type="match status" value="1"/>
</dbReference>
<dbReference type="EMBL" id="DRMS01000418">
    <property type="protein sequence ID" value="HFC93354.1"/>
    <property type="molecule type" value="Genomic_DNA"/>
</dbReference>
<reference evidence="2" key="1">
    <citation type="journal article" date="2020" name="mSystems">
        <title>Genome- and Community-Level Interaction Insights into Carbon Utilization and Element Cycling Functions of Hydrothermarchaeota in Hydrothermal Sediment.</title>
        <authorList>
            <person name="Zhou Z."/>
            <person name="Liu Y."/>
            <person name="Xu W."/>
            <person name="Pan J."/>
            <person name="Luo Z.H."/>
            <person name="Li M."/>
        </authorList>
    </citation>
    <scope>NUCLEOTIDE SEQUENCE [LARGE SCALE GENOMIC DNA]</scope>
    <source>
        <strain evidence="2">HyVt-493</strain>
    </source>
</reference>
<dbReference type="Gene3D" id="1.10.530.10">
    <property type="match status" value="1"/>
</dbReference>
<dbReference type="InterPro" id="IPR008258">
    <property type="entry name" value="Transglycosylase_SLT_dom_1"/>
</dbReference>
<dbReference type="CDD" id="cd00118">
    <property type="entry name" value="LysM"/>
    <property type="match status" value="1"/>
</dbReference>
<organism evidence="2">
    <name type="scientific">Leucothrix mucor</name>
    <dbReference type="NCBI Taxonomy" id="45248"/>
    <lineage>
        <taxon>Bacteria</taxon>
        <taxon>Pseudomonadati</taxon>
        <taxon>Pseudomonadota</taxon>
        <taxon>Gammaproteobacteria</taxon>
        <taxon>Thiotrichales</taxon>
        <taxon>Thiotrichaceae</taxon>
        <taxon>Leucothrix</taxon>
    </lineage>
</organism>
<dbReference type="Proteomes" id="UP000885750">
    <property type="component" value="Unassembled WGS sequence"/>
</dbReference>
<dbReference type="AlphaFoldDB" id="A0A7V2T4J7"/>
<protein>
    <submittedName>
        <fullName evidence="2">LysM peptidoglycan-binding domain-containing protein</fullName>
    </submittedName>
</protein>
<dbReference type="PROSITE" id="PS51782">
    <property type="entry name" value="LYSM"/>
    <property type="match status" value="1"/>
</dbReference>
<evidence type="ECO:0000313" key="2">
    <source>
        <dbReference type="EMBL" id="HFC93354.1"/>
    </source>
</evidence>
<dbReference type="PROSITE" id="PS51257">
    <property type="entry name" value="PROKAR_LIPOPROTEIN"/>
    <property type="match status" value="1"/>
</dbReference>
<dbReference type="Pfam" id="PF01476">
    <property type="entry name" value="LysM"/>
    <property type="match status" value="1"/>
</dbReference>
<name>A0A7V2T4J7_LEUMU</name>
<sequence>MVVKQRLALAISAALSVTGGVGCSTISGGKATSASTTNGKVVVHYVSFSGARQRQYKQSSFVDSSSTEHLLKRIQLDAEIDALAKKLGLGNYAVNNSRVQKKAPARIQKRIHPQIRRATYNNRKTKNRKIVMRKAVATRRQVSKRALAKPTKLSTNKAVVTPSISIAHRQPTISRQVSKKVLVKPIKLSAFEREVNRLYSDKKSARSVQQTSRNSLWARITTGYRLSSDNEKPVVQKFLDHHARNPDHLNHIFKRSGKYLHFILQELNKRRMPTELALLPMVESAYNNDLKSNTGAIGLWQFKANEGRQLGLRQTRTYDARLDVYASTRAALNKLQSLNHRFNGDWTLTLASYKEGVKKVQREMLRNRYLRKPTDFWHLNLSKQTQDYIAELLAYREILLRPHAYNLTLPVVTTSPKIMQVVVNKAVNLKKVALAADLPISTLAELNRNFKNGITNPHLSKKIVLPRRYASKLHRLIRQQSPIITASYKPQNKTKRYTIAKKTKPAIHLVNYSIKKDESLYKIALKHGTTVAKIMRLNGMQNTHIKAGESLKIALKTSATPSS</sequence>
<dbReference type="InterPro" id="IPR023346">
    <property type="entry name" value="Lysozyme-like_dom_sf"/>
</dbReference>
<dbReference type="InterPro" id="IPR018392">
    <property type="entry name" value="LysM"/>
</dbReference>
<evidence type="ECO:0000259" key="1">
    <source>
        <dbReference type="PROSITE" id="PS51782"/>
    </source>
</evidence>
<dbReference type="InterPro" id="IPR036779">
    <property type="entry name" value="LysM_dom_sf"/>
</dbReference>
<dbReference type="Pfam" id="PF01464">
    <property type="entry name" value="SLT"/>
    <property type="match status" value="1"/>
</dbReference>
<gene>
    <name evidence="2" type="ORF">ENJ51_11150</name>
</gene>